<comment type="caution">
    <text evidence="1">The sequence shown here is derived from an EMBL/GenBank/DDBJ whole genome shotgun (WGS) entry which is preliminary data.</text>
</comment>
<dbReference type="AlphaFoldDB" id="A0A5N6PGN4"/>
<gene>
    <name evidence="1" type="ORF">E3N88_08233</name>
</gene>
<protein>
    <submittedName>
        <fullName evidence="1">Uncharacterized protein</fullName>
    </submittedName>
</protein>
<sequence>MFASSSLEGGKIKDKRGDRTLCAVKSHKEGTCKNYRGDEAFYDILFSFDQPHQVEQYCLMRVQSSYSIYQEVHKAVKTQTKGETRYSKTSSSHLTSPTSQISVFRLKRIPGKSFTDGIWCVSSNDQEANKEVKTKTQGETRKSIKEVKTKTKGGDKVFQDILFSFYHPNKEVNKAVKTLRLKRRQGIPRHLLLI</sequence>
<evidence type="ECO:0000313" key="1">
    <source>
        <dbReference type="EMBL" id="KAD6453528.1"/>
    </source>
</evidence>
<dbReference type="EMBL" id="SZYD01000004">
    <property type="protein sequence ID" value="KAD6453528.1"/>
    <property type="molecule type" value="Genomic_DNA"/>
</dbReference>
<accession>A0A5N6PGN4</accession>
<organism evidence="1 2">
    <name type="scientific">Mikania micrantha</name>
    <name type="common">bitter vine</name>
    <dbReference type="NCBI Taxonomy" id="192012"/>
    <lineage>
        <taxon>Eukaryota</taxon>
        <taxon>Viridiplantae</taxon>
        <taxon>Streptophyta</taxon>
        <taxon>Embryophyta</taxon>
        <taxon>Tracheophyta</taxon>
        <taxon>Spermatophyta</taxon>
        <taxon>Magnoliopsida</taxon>
        <taxon>eudicotyledons</taxon>
        <taxon>Gunneridae</taxon>
        <taxon>Pentapetalae</taxon>
        <taxon>asterids</taxon>
        <taxon>campanulids</taxon>
        <taxon>Asterales</taxon>
        <taxon>Asteraceae</taxon>
        <taxon>Asteroideae</taxon>
        <taxon>Heliantheae alliance</taxon>
        <taxon>Eupatorieae</taxon>
        <taxon>Mikania</taxon>
    </lineage>
</organism>
<proteinExistence type="predicted"/>
<name>A0A5N6PGN4_9ASTR</name>
<dbReference type="Proteomes" id="UP000326396">
    <property type="component" value="Linkage Group LG12"/>
</dbReference>
<evidence type="ECO:0000313" key="2">
    <source>
        <dbReference type="Proteomes" id="UP000326396"/>
    </source>
</evidence>
<keyword evidence="2" id="KW-1185">Reference proteome</keyword>
<reference evidence="1 2" key="1">
    <citation type="submission" date="2019-05" db="EMBL/GenBank/DDBJ databases">
        <title>Mikania micrantha, genome provides insights into the molecular mechanism of rapid growth.</title>
        <authorList>
            <person name="Liu B."/>
        </authorList>
    </citation>
    <scope>NUCLEOTIDE SEQUENCE [LARGE SCALE GENOMIC DNA]</scope>
    <source>
        <strain evidence="1">NLD-2019</strain>
        <tissue evidence="1">Leaf</tissue>
    </source>
</reference>